<dbReference type="GO" id="GO:0042151">
    <property type="term" value="C:nematocyst"/>
    <property type="evidence" value="ECO:0007669"/>
    <property type="project" value="UniProtKB-SubCell"/>
</dbReference>
<evidence type="ECO:0000256" key="2">
    <source>
        <dbReference type="ARBA" id="ARBA00004532"/>
    </source>
</evidence>
<keyword evidence="4" id="KW-1053">Target membrane</keyword>
<dbReference type="GO" id="GO:0015267">
    <property type="term" value="F:channel activity"/>
    <property type="evidence" value="ECO:0007669"/>
    <property type="project" value="InterPro"/>
</dbReference>
<keyword evidence="5" id="KW-0166">Nematocyst</keyword>
<dbReference type="GO" id="GO:0046931">
    <property type="term" value="P:pore complex assembly"/>
    <property type="evidence" value="ECO:0007669"/>
    <property type="project" value="InterPro"/>
</dbReference>
<dbReference type="PANTHER" id="PTHR40388">
    <property type="entry name" value="BRYOPORIN"/>
    <property type="match status" value="1"/>
</dbReference>
<dbReference type="InterPro" id="IPR015926">
    <property type="entry name" value="Cytolysin/lectin"/>
</dbReference>
<protein>
    <submittedName>
        <fullName evidence="7">DELTA-sagatoxin-Srs1a-like</fullName>
    </submittedName>
</protein>
<keyword evidence="4" id="KW-0472">Membrane</keyword>
<dbReference type="PANTHER" id="PTHR40388:SF1">
    <property type="entry name" value="BRYOPORIN"/>
    <property type="match status" value="1"/>
</dbReference>
<gene>
    <name evidence="7" type="primary">LOC115806350</name>
</gene>
<dbReference type="GO" id="GO:0046930">
    <property type="term" value="C:pore complex"/>
    <property type="evidence" value="ECO:0007669"/>
    <property type="project" value="InterPro"/>
</dbReference>
<reference evidence="7" key="1">
    <citation type="submission" date="2025-08" db="UniProtKB">
        <authorList>
            <consortium name="RefSeq"/>
        </authorList>
    </citation>
    <scope>IDENTIFICATION</scope>
</reference>
<dbReference type="Pfam" id="PF06369">
    <property type="entry name" value="Anemone_cytotox"/>
    <property type="match status" value="1"/>
</dbReference>
<dbReference type="InParanoid" id="A0A6J2US47"/>
<name>A0A6J2US47_CHACN</name>
<evidence type="ECO:0000313" key="6">
    <source>
        <dbReference type="Proteomes" id="UP000504632"/>
    </source>
</evidence>
<keyword evidence="6" id="KW-1185">Reference proteome</keyword>
<dbReference type="Proteomes" id="UP000504632">
    <property type="component" value="Chromosome 3"/>
</dbReference>
<comment type="subcellular location">
    <subcellularLocation>
        <location evidence="2">Nematocyst</location>
    </subcellularLocation>
    <subcellularLocation>
        <location evidence="1">Target cell membrane</location>
    </subcellularLocation>
</comment>
<dbReference type="GO" id="GO:0051715">
    <property type="term" value="P:cytolysis in another organism"/>
    <property type="evidence" value="ECO:0007669"/>
    <property type="project" value="InterPro"/>
</dbReference>
<dbReference type="GeneID" id="115806350"/>
<dbReference type="SUPFAM" id="SSF63724">
    <property type="entry name" value="Cytolysin/lectin"/>
    <property type="match status" value="1"/>
</dbReference>
<evidence type="ECO:0000313" key="7">
    <source>
        <dbReference type="RefSeq" id="XP_030622884.1"/>
    </source>
</evidence>
<evidence type="ECO:0000256" key="1">
    <source>
        <dbReference type="ARBA" id="ARBA00004175"/>
    </source>
</evidence>
<dbReference type="Gene3D" id="2.60.270.20">
    <property type="entry name" value="Cytolysin/lectin"/>
    <property type="match status" value="1"/>
</dbReference>
<dbReference type="InterPro" id="IPR050677">
    <property type="entry name" value="Actinoporin_PFT"/>
</dbReference>
<sequence length="147" mass="16425">MWMHSGYNSHPSSPTVDTNTTEICSFSKTAGAARGAVGVLTYELLKKRKHHSEDLESCHCNEQVAIMFSVPYDYNLYDNWLAVGIFENARPCDETLFKLMYYECGSTFTRAKAKDCGAVYVGKSVEIRASMSNAGRATLKVEVCDKR</sequence>
<evidence type="ECO:0000256" key="3">
    <source>
        <dbReference type="ARBA" id="ARBA00022537"/>
    </source>
</evidence>
<accession>A0A6J2US47</accession>
<dbReference type="OrthoDB" id="6132998at2759"/>
<dbReference type="RefSeq" id="XP_030622884.1">
    <property type="nucleotide sequence ID" value="XM_030767024.1"/>
</dbReference>
<dbReference type="InterPro" id="IPR009104">
    <property type="entry name" value="Anemon_actinoporin-like"/>
</dbReference>
<keyword evidence="3" id="KW-1052">Target cell membrane</keyword>
<evidence type="ECO:0000256" key="5">
    <source>
        <dbReference type="ARBA" id="ARBA00023331"/>
    </source>
</evidence>
<dbReference type="GO" id="GO:0006812">
    <property type="term" value="P:monoatomic cation transport"/>
    <property type="evidence" value="ECO:0007669"/>
    <property type="project" value="InterPro"/>
</dbReference>
<organism evidence="6 7">
    <name type="scientific">Chanos chanos</name>
    <name type="common">Milkfish</name>
    <name type="synonym">Mugil chanos</name>
    <dbReference type="NCBI Taxonomy" id="29144"/>
    <lineage>
        <taxon>Eukaryota</taxon>
        <taxon>Metazoa</taxon>
        <taxon>Chordata</taxon>
        <taxon>Craniata</taxon>
        <taxon>Vertebrata</taxon>
        <taxon>Euteleostomi</taxon>
        <taxon>Actinopterygii</taxon>
        <taxon>Neopterygii</taxon>
        <taxon>Teleostei</taxon>
        <taxon>Ostariophysi</taxon>
        <taxon>Gonorynchiformes</taxon>
        <taxon>Chanidae</taxon>
        <taxon>Chanos</taxon>
    </lineage>
</organism>
<proteinExistence type="predicted"/>
<dbReference type="GO" id="GO:0044218">
    <property type="term" value="C:other organism cell membrane"/>
    <property type="evidence" value="ECO:0007669"/>
    <property type="project" value="UniProtKB-KW"/>
</dbReference>
<evidence type="ECO:0000256" key="4">
    <source>
        <dbReference type="ARBA" id="ARBA00023298"/>
    </source>
</evidence>
<dbReference type="AlphaFoldDB" id="A0A6J2US47"/>